<dbReference type="AlphaFoldDB" id="A0A2T7NVB2"/>
<dbReference type="Proteomes" id="UP000245119">
    <property type="component" value="Linkage Group LG9"/>
</dbReference>
<evidence type="ECO:0000313" key="2">
    <source>
        <dbReference type="Proteomes" id="UP000245119"/>
    </source>
</evidence>
<sequence length="222" mass="25196">MTDFLSEDGYVPPKVRKNLLGIIIEDLLVVNSISLAHTWLTFNHDITERFMATPHGLYISFPGVSLPNAFDATEYGCFVIDDSLRSSSPAFCEVTDWNQHHGTVLIPPLDGRWVSLDVLKEDVTVFPSAERHITLVYPWLAIRLQQSNILKTSWCTALSKGRHTLTYLLHISNGSYVTHDVTERDACRMFVLKHINGSNLLALVLADRRWQGCSEWSPSRRE</sequence>
<evidence type="ECO:0000313" key="1">
    <source>
        <dbReference type="EMBL" id="PVD25086.1"/>
    </source>
</evidence>
<protein>
    <submittedName>
        <fullName evidence="1">Uncharacterized protein</fullName>
    </submittedName>
</protein>
<dbReference type="EMBL" id="PZQS01000009">
    <property type="protein sequence ID" value="PVD25086.1"/>
    <property type="molecule type" value="Genomic_DNA"/>
</dbReference>
<name>A0A2T7NVB2_POMCA</name>
<comment type="caution">
    <text evidence="1">The sequence shown here is derived from an EMBL/GenBank/DDBJ whole genome shotgun (WGS) entry which is preliminary data.</text>
</comment>
<proteinExistence type="predicted"/>
<reference evidence="1 2" key="1">
    <citation type="submission" date="2018-04" db="EMBL/GenBank/DDBJ databases">
        <title>The genome of golden apple snail Pomacea canaliculata provides insight into stress tolerance and invasive adaptation.</title>
        <authorList>
            <person name="Liu C."/>
            <person name="Liu B."/>
            <person name="Ren Y."/>
            <person name="Zhang Y."/>
            <person name="Wang H."/>
            <person name="Li S."/>
            <person name="Jiang F."/>
            <person name="Yin L."/>
            <person name="Zhang G."/>
            <person name="Qian W."/>
            <person name="Fan W."/>
        </authorList>
    </citation>
    <scope>NUCLEOTIDE SEQUENCE [LARGE SCALE GENOMIC DNA]</scope>
    <source>
        <strain evidence="1">SZHN2017</strain>
        <tissue evidence="1">Muscle</tissue>
    </source>
</reference>
<dbReference type="OrthoDB" id="10054666at2759"/>
<accession>A0A2T7NVB2</accession>
<organism evidence="1 2">
    <name type="scientific">Pomacea canaliculata</name>
    <name type="common">Golden apple snail</name>
    <dbReference type="NCBI Taxonomy" id="400727"/>
    <lineage>
        <taxon>Eukaryota</taxon>
        <taxon>Metazoa</taxon>
        <taxon>Spiralia</taxon>
        <taxon>Lophotrochozoa</taxon>
        <taxon>Mollusca</taxon>
        <taxon>Gastropoda</taxon>
        <taxon>Caenogastropoda</taxon>
        <taxon>Architaenioglossa</taxon>
        <taxon>Ampullarioidea</taxon>
        <taxon>Ampullariidae</taxon>
        <taxon>Pomacea</taxon>
    </lineage>
</organism>
<gene>
    <name evidence="1" type="ORF">C0Q70_15584</name>
</gene>
<keyword evidence="2" id="KW-1185">Reference proteome</keyword>